<protein>
    <submittedName>
        <fullName evidence="2">Uncharacterized protein</fullName>
    </submittedName>
</protein>
<feature type="compositionally biased region" description="Polar residues" evidence="1">
    <location>
        <begin position="77"/>
        <end position="88"/>
    </location>
</feature>
<sequence>MASVSAGRARWTTSPRATCVDSRIVRRASTCSGVSWSAGVRRSTSNSATVIPGGRWAATVSWKDGGRSSAERAKTGATGTPFSSSTVPSGPALSGGA</sequence>
<dbReference type="Proteomes" id="UP000247602">
    <property type="component" value="Unassembled WGS sequence"/>
</dbReference>
<evidence type="ECO:0000313" key="3">
    <source>
        <dbReference type="Proteomes" id="UP000247602"/>
    </source>
</evidence>
<accession>A0A323V519</accession>
<feature type="compositionally biased region" description="Basic and acidic residues" evidence="1">
    <location>
        <begin position="64"/>
        <end position="74"/>
    </location>
</feature>
<comment type="caution">
    <text evidence="2">The sequence shown here is derived from an EMBL/GenBank/DDBJ whole genome shotgun (WGS) entry which is preliminary data.</text>
</comment>
<evidence type="ECO:0000256" key="1">
    <source>
        <dbReference type="SAM" id="MobiDB-lite"/>
    </source>
</evidence>
<gene>
    <name evidence="2" type="ORF">DMO24_19180</name>
</gene>
<feature type="region of interest" description="Disordered" evidence="1">
    <location>
        <begin position="62"/>
        <end position="97"/>
    </location>
</feature>
<proteinExistence type="predicted"/>
<evidence type="ECO:0000313" key="2">
    <source>
        <dbReference type="EMBL" id="PZA19734.1"/>
    </source>
</evidence>
<keyword evidence="3" id="KW-1185">Reference proteome</keyword>
<organism evidence="2 3">
    <name type="scientific">Modestobacter versicolor</name>
    <dbReference type="NCBI Taxonomy" id="429133"/>
    <lineage>
        <taxon>Bacteria</taxon>
        <taxon>Bacillati</taxon>
        <taxon>Actinomycetota</taxon>
        <taxon>Actinomycetes</taxon>
        <taxon>Geodermatophilales</taxon>
        <taxon>Geodermatophilaceae</taxon>
        <taxon>Modestobacter</taxon>
    </lineage>
</organism>
<dbReference type="AlphaFoldDB" id="A0A323V519"/>
<reference evidence="2 3" key="1">
    <citation type="submission" date="2018-06" db="EMBL/GenBank/DDBJ databases">
        <title>Draft genome sequence of Modestobacter versicolor CP153-2.</title>
        <authorList>
            <person name="Gundlapally S.R."/>
        </authorList>
    </citation>
    <scope>NUCLEOTIDE SEQUENCE [LARGE SCALE GENOMIC DNA]</scope>
    <source>
        <strain evidence="2 3">CP153-2</strain>
    </source>
</reference>
<name>A0A323V519_9ACTN</name>
<dbReference type="EMBL" id="QKNV01000279">
    <property type="protein sequence ID" value="PZA19734.1"/>
    <property type="molecule type" value="Genomic_DNA"/>
</dbReference>